<protein>
    <submittedName>
        <fullName evidence="1">Uncharacterized protein</fullName>
    </submittedName>
</protein>
<keyword evidence="2" id="KW-1185">Reference proteome</keyword>
<comment type="caution">
    <text evidence="1">The sequence shown here is derived from an EMBL/GenBank/DDBJ whole genome shotgun (WGS) entry which is preliminary data.</text>
</comment>
<sequence>MINHFILSLISAFISTIGFSIVFHIQKKHLLICGIVGAAGWAVYLIGEEVHLSPVISTFLASLLVTQISYFLARTRKTPVTVFLIAGIIPLVPGLGLYRTMYSLLTSDYSKAIEYAILTFELAGVIAGAIVIISLLPLIWRPKKSR</sequence>
<dbReference type="EMBL" id="PEDL01000006">
    <property type="protein sequence ID" value="PHV70937.1"/>
    <property type="molecule type" value="Genomic_DNA"/>
</dbReference>
<organism evidence="1 2">
    <name type="scientific">Sporanaerobium hydrogeniformans</name>
    <dbReference type="NCBI Taxonomy" id="3072179"/>
    <lineage>
        <taxon>Bacteria</taxon>
        <taxon>Bacillati</taxon>
        <taxon>Bacillota</taxon>
        <taxon>Clostridia</taxon>
        <taxon>Lachnospirales</taxon>
        <taxon>Lachnospiraceae</taxon>
        <taxon>Sporanaerobium</taxon>
    </lineage>
</organism>
<proteinExistence type="predicted"/>
<reference evidence="1" key="1">
    <citation type="submission" date="2017-10" db="EMBL/GenBank/DDBJ databases">
        <title>Genome sequence of cellulolytic Lachnospiraceae bacterium XHS1971 isolated from hotspring sediment.</title>
        <authorList>
            <person name="Vasudevan G."/>
            <person name="Joshi A.J."/>
            <person name="Hivarkar S."/>
            <person name="Lanjekar V.B."/>
            <person name="Dhakephalkar P.K."/>
            <person name="Dagar S."/>
        </authorList>
    </citation>
    <scope>NUCLEOTIDE SEQUENCE</scope>
    <source>
        <strain evidence="1">XHS1971</strain>
    </source>
</reference>
<dbReference type="Proteomes" id="UP000224460">
    <property type="component" value="Unassembled WGS sequence"/>
</dbReference>
<accession>A0AC61DEE6</accession>
<evidence type="ECO:0000313" key="2">
    <source>
        <dbReference type="Proteomes" id="UP000224460"/>
    </source>
</evidence>
<evidence type="ECO:0000313" key="1">
    <source>
        <dbReference type="EMBL" id="PHV70937.1"/>
    </source>
</evidence>
<name>A0AC61DEE6_9FIRM</name>
<gene>
    <name evidence="1" type="ORF">CS063_07915</name>
</gene>